<sequence>MSIQSQDQLKSYWSNYVDNYSKIQGNQASFGITLINMLDIQNAQRIFESGCGPGLLIPMILINKQLNCEFISTDLSEKMIEASKQRVLNFLNFPNGQLDYNNLENLFKQISWDAKVANAEDLSQYDNDYFDIYYGGFIFHLVLNPILALQEAYRILKPGGRIGFSIWGRRELADNYTILRTTAVEVGYVFPKSHDAFNLGSDKAKLKELLETLGFKNILLWYQNTAANRFTSDQIIEGQNPEIIAFLQKDQELYQNLLKKLDEKIKYKLNVLNEPLIQDCLLVIAQK</sequence>
<name>A0A8S1PIW6_9CILI</name>
<comment type="caution">
    <text evidence="2">The sequence shown here is derived from an EMBL/GenBank/DDBJ whole genome shotgun (WGS) entry which is preliminary data.</text>
</comment>
<evidence type="ECO:0000313" key="3">
    <source>
        <dbReference type="Proteomes" id="UP000692954"/>
    </source>
</evidence>
<protein>
    <recommendedName>
        <fullName evidence="1">Methyltransferase type 11 domain-containing protein</fullName>
    </recommendedName>
</protein>
<dbReference type="InterPro" id="IPR013216">
    <property type="entry name" value="Methyltransf_11"/>
</dbReference>
<evidence type="ECO:0000259" key="1">
    <source>
        <dbReference type="Pfam" id="PF08241"/>
    </source>
</evidence>
<gene>
    <name evidence="2" type="ORF">PSON_ATCC_30995.1.T0790136</name>
</gene>
<dbReference type="EMBL" id="CAJJDN010000079">
    <property type="protein sequence ID" value="CAD8103115.1"/>
    <property type="molecule type" value="Genomic_DNA"/>
</dbReference>
<keyword evidence="3" id="KW-1185">Reference proteome</keyword>
<dbReference type="PANTHER" id="PTHR43591">
    <property type="entry name" value="METHYLTRANSFERASE"/>
    <property type="match status" value="1"/>
</dbReference>
<reference evidence="2" key="1">
    <citation type="submission" date="2021-01" db="EMBL/GenBank/DDBJ databases">
        <authorList>
            <consortium name="Genoscope - CEA"/>
            <person name="William W."/>
        </authorList>
    </citation>
    <scope>NUCLEOTIDE SEQUENCE</scope>
</reference>
<dbReference type="OrthoDB" id="291660at2759"/>
<dbReference type="Proteomes" id="UP000692954">
    <property type="component" value="Unassembled WGS sequence"/>
</dbReference>
<accession>A0A8S1PIW6</accession>
<proteinExistence type="predicted"/>
<feature type="domain" description="Methyltransferase type 11" evidence="1">
    <location>
        <begin position="48"/>
        <end position="162"/>
    </location>
</feature>
<organism evidence="2 3">
    <name type="scientific">Paramecium sonneborni</name>
    <dbReference type="NCBI Taxonomy" id="65129"/>
    <lineage>
        <taxon>Eukaryota</taxon>
        <taxon>Sar</taxon>
        <taxon>Alveolata</taxon>
        <taxon>Ciliophora</taxon>
        <taxon>Intramacronucleata</taxon>
        <taxon>Oligohymenophorea</taxon>
        <taxon>Peniculida</taxon>
        <taxon>Parameciidae</taxon>
        <taxon>Paramecium</taxon>
    </lineage>
</organism>
<dbReference type="Pfam" id="PF08241">
    <property type="entry name" value="Methyltransf_11"/>
    <property type="match status" value="1"/>
</dbReference>
<dbReference type="GO" id="GO:0008757">
    <property type="term" value="F:S-adenosylmethionine-dependent methyltransferase activity"/>
    <property type="evidence" value="ECO:0007669"/>
    <property type="project" value="InterPro"/>
</dbReference>
<dbReference type="CDD" id="cd02440">
    <property type="entry name" value="AdoMet_MTases"/>
    <property type="match status" value="1"/>
</dbReference>
<dbReference type="AlphaFoldDB" id="A0A8S1PIW6"/>
<dbReference type="PANTHER" id="PTHR43591:SF24">
    <property type="entry name" value="2-METHOXY-6-POLYPRENYL-1,4-BENZOQUINOL METHYLASE, MITOCHONDRIAL"/>
    <property type="match status" value="1"/>
</dbReference>
<evidence type="ECO:0000313" key="2">
    <source>
        <dbReference type="EMBL" id="CAD8103115.1"/>
    </source>
</evidence>